<organism evidence="4 5">
    <name type="scientific">Recurvomyces mirabilis</name>
    <dbReference type="NCBI Taxonomy" id="574656"/>
    <lineage>
        <taxon>Eukaryota</taxon>
        <taxon>Fungi</taxon>
        <taxon>Dikarya</taxon>
        <taxon>Ascomycota</taxon>
        <taxon>Pezizomycotina</taxon>
        <taxon>Dothideomycetes</taxon>
        <taxon>Dothideomycetidae</taxon>
        <taxon>Mycosphaerellales</taxon>
        <taxon>Teratosphaeriaceae</taxon>
        <taxon>Recurvomyces</taxon>
    </lineage>
</organism>
<protein>
    <recommendedName>
        <fullName evidence="3">DUF6697 domain-containing protein</fullName>
    </recommendedName>
</protein>
<comment type="caution">
    <text evidence="4">The sequence shown here is derived from an EMBL/GenBank/DDBJ whole genome shotgun (WGS) entry which is preliminary data.</text>
</comment>
<evidence type="ECO:0000313" key="4">
    <source>
        <dbReference type="EMBL" id="KAK3678283.1"/>
    </source>
</evidence>
<name>A0AAE0WUW8_9PEZI</name>
<proteinExistence type="predicted"/>
<dbReference type="AlphaFoldDB" id="A0AAE0WUW8"/>
<feature type="region of interest" description="Disordered" evidence="2">
    <location>
        <begin position="202"/>
        <end position="223"/>
    </location>
</feature>
<reference evidence="4" key="1">
    <citation type="submission" date="2023-07" db="EMBL/GenBank/DDBJ databases">
        <title>Black Yeasts Isolated from many extreme environments.</title>
        <authorList>
            <person name="Coleine C."/>
            <person name="Stajich J.E."/>
            <person name="Selbmann L."/>
        </authorList>
    </citation>
    <scope>NUCLEOTIDE SEQUENCE</scope>
    <source>
        <strain evidence="4">CCFEE 5485</strain>
    </source>
</reference>
<evidence type="ECO:0000259" key="3">
    <source>
        <dbReference type="Pfam" id="PF20411"/>
    </source>
</evidence>
<keyword evidence="5" id="KW-1185">Reference proteome</keyword>
<feature type="compositionally biased region" description="Low complexity" evidence="2">
    <location>
        <begin position="634"/>
        <end position="663"/>
    </location>
</feature>
<sequence length="739" mass="81110">MTHHTNGTMPPANGMPFHQQYPQNYHQHGRLDPAVPHFTPNGTELARFKPPTPPGSNMDLIYPSNLSDVERYIIETRTKHDKELAHVNSLAKDNKRAIEETNEKIARDLQTLQAQLAAVQLQVGPCKNKDHAMAVIKRGLDLVDPDDVRPEVMLKHFDREIVAQVYLEQADVAESAARKLRADAIAITGGSDLANVSLEDEQVNGNSTPTQAPARRAQTEKQSHAVEIKVPTTINDKEEESPNDDIKKQTTLIEIKDIPWQPLSVRTMPPSPILCIPATHTQTFTWEFLTSTFGGKKHSPSFYFIPTKTSLLKSRGYWILEAEYEPFLPVHPGQHGAKLTPFFNDTVDASEMGEGPDEENYLDTPVFVSKVGEGVYTYFGQYSQLRFSDKLDYERVMETVPERIRRYWANQLADPLRPAWVTKALKEHFWPRPKYEGPTPTDSAVATPATAETGGSRESVGMEKRVKDALVAYAEELKQWERNVSVKVSCLTSEGLMEAFAKADAEMEPGMRLWWEYFECVGYQVGFYEWLVEEQKKFEERASGKLDGGVVGVGGGRREGLVDAAAEKGESEGSLSGRADQGSAEQILDWEEDAEGNFTADFRPADSATPNPPNNTKPAAKLTAKARTPSQPQTRSCTSSTATSTIKPSAPKPTPTTSTPKPTQVRKASTTSTSPPKQINGSLRTGDLAAARAFQASATPAKPRGIGSGSRGGGGAGNARDAGGRGMYTPPHRRGGGAK</sequence>
<dbReference type="InterPro" id="IPR046520">
    <property type="entry name" value="DUF6697"/>
</dbReference>
<feature type="compositionally biased region" description="Gly residues" evidence="2">
    <location>
        <begin position="706"/>
        <end position="717"/>
    </location>
</feature>
<dbReference type="Proteomes" id="UP001274830">
    <property type="component" value="Unassembled WGS sequence"/>
</dbReference>
<evidence type="ECO:0000256" key="2">
    <source>
        <dbReference type="SAM" id="MobiDB-lite"/>
    </source>
</evidence>
<feature type="domain" description="DUF6697" evidence="3">
    <location>
        <begin position="283"/>
        <end position="533"/>
    </location>
</feature>
<feature type="compositionally biased region" description="Polar residues" evidence="2">
    <location>
        <begin position="666"/>
        <end position="683"/>
    </location>
</feature>
<dbReference type="EMBL" id="JAUTXT010000004">
    <property type="protein sequence ID" value="KAK3678283.1"/>
    <property type="molecule type" value="Genomic_DNA"/>
</dbReference>
<feature type="region of interest" description="Disordered" evidence="2">
    <location>
        <begin position="600"/>
        <end position="739"/>
    </location>
</feature>
<feature type="coiled-coil region" evidence="1">
    <location>
        <begin position="95"/>
        <end position="122"/>
    </location>
</feature>
<evidence type="ECO:0000313" key="5">
    <source>
        <dbReference type="Proteomes" id="UP001274830"/>
    </source>
</evidence>
<accession>A0AAE0WUW8</accession>
<feature type="region of interest" description="Disordered" evidence="2">
    <location>
        <begin position="435"/>
        <end position="459"/>
    </location>
</feature>
<evidence type="ECO:0000256" key="1">
    <source>
        <dbReference type="SAM" id="Coils"/>
    </source>
</evidence>
<keyword evidence="1" id="KW-0175">Coiled coil</keyword>
<feature type="region of interest" description="Disordered" evidence="2">
    <location>
        <begin position="1"/>
        <end position="57"/>
    </location>
</feature>
<dbReference type="Pfam" id="PF20411">
    <property type="entry name" value="DUF6697"/>
    <property type="match status" value="1"/>
</dbReference>
<gene>
    <name evidence="4" type="ORF">LTR78_001578</name>
</gene>